<evidence type="ECO:0000313" key="2">
    <source>
        <dbReference type="EMBL" id="TDD03273.1"/>
    </source>
</evidence>
<evidence type="ECO:0000313" key="3">
    <source>
        <dbReference type="Proteomes" id="UP000295258"/>
    </source>
</evidence>
<evidence type="ECO:0008006" key="4">
    <source>
        <dbReference type="Google" id="ProtNLM"/>
    </source>
</evidence>
<feature type="compositionally biased region" description="Polar residues" evidence="1">
    <location>
        <begin position="603"/>
        <end position="613"/>
    </location>
</feature>
<feature type="compositionally biased region" description="Low complexity" evidence="1">
    <location>
        <begin position="586"/>
        <end position="602"/>
    </location>
</feature>
<comment type="caution">
    <text evidence="2">The sequence shown here is derived from an EMBL/GenBank/DDBJ whole genome shotgun (WGS) entry which is preliminary data.</text>
</comment>
<dbReference type="AlphaFoldDB" id="A0A4R4VK66"/>
<name>A0A4R4VK66_9ACTN</name>
<gene>
    <name evidence="2" type="ORF">E1292_21510</name>
</gene>
<proteinExistence type="predicted"/>
<feature type="compositionally biased region" description="Low complexity" evidence="1">
    <location>
        <begin position="353"/>
        <end position="370"/>
    </location>
</feature>
<feature type="region of interest" description="Disordered" evidence="1">
    <location>
        <begin position="574"/>
        <end position="634"/>
    </location>
</feature>
<evidence type="ECO:0000256" key="1">
    <source>
        <dbReference type="SAM" id="MobiDB-lite"/>
    </source>
</evidence>
<dbReference type="Proteomes" id="UP000295258">
    <property type="component" value="Unassembled WGS sequence"/>
</dbReference>
<dbReference type="Gene3D" id="3.90.930.60">
    <property type="match status" value="1"/>
</dbReference>
<sequence>MGALPNADPAMRPQLRDDVRFVECPDGAYVHSDYGACTVRGRQAYAWLARLAPALTGRHTLAELTAHLPGERRAMVERLVGQLAEQRFVVDARQARPHGLTGAELRAYAEEIAFIGYALDSPESRFERIRRTRLVLTGSGPLLEALVGACVGSGWRRVTVICPAPGTAVRAADAARRDPDQEIRAFSPAGAADMLRRTTASDADVVLQVSGDLDELVATARACEAAGVVLGQAFVGPAEVWLSQVGQPTVAAAESGWHRLAGLPAAVPLSPEEDLLTGPVPTVVAAMAALACFAHVTGLDTGSERMLTRVDLRTLDTVPHRFLAHPRAGARPDGGPEAIRGLTEALTTIAQSHTPTATAQAAAPVNARQPEAPGSAAPVNARQPEAPGSAGPVNARQPEAPGSAGPAQTPGDSPPEEAASAVDAEGLLGLTADLVDSRLGVLGMLDEQALAQSPLAVCQAVVSDPFGVLPGWAPKPQAYGWGPDQRTARLRCLLAALATYGLLALDPGAEEVVWGVELPGGQPRRVPRADLRLAGTGTLHPPAGTGAGLSWPEALAAGLRAHCEHLLATRLHAAPDDHTDPAGSIATTDPADTTAPATPSSPLTNHTGTTAPAASSRAVADRAGTGASLTPSEDPVAEALLRQLTLAGETPRIRDHTAVLGVPAVALTVPGREVLVSVAATVPEALRDGLERLLLRWQSRTARQHAYAEARPHWPPGGDRYQAVRTMAGALRRAGKVPVAVPLDGDPEAARLLPFVARVVLLDD</sequence>
<feature type="region of interest" description="Disordered" evidence="1">
    <location>
        <begin position="353"/>
        <end position="419"/>
    </location>
</feature>
<organism evidence="2 3">
    <name type="scientific">Nonomuraea deserti</name>
    <dbReference type="NCBI Taxonomy" id="1848322"/>
    <lineage>
        <taxon>Bacteria</taxon>
        <taxon>Bacillati</taxon>
        <taxon>Actinomycetota</taxon>
        <taxon>Actinomycetes</taxon>
        <taxon>Streptosporangiales</taxon>
        <taxon>Streptosporangiaceae</taxon>
        <taxon>Nonomuraea</taxon>
    </lineage>
</organism>
<keyword evidence="3" id="KW-1185">Reference proteome</keyword>
<protein>
    <recommendedName>
        <fullName evidence="4">YcaO domain-containing protein</fullName>
    </recommendedName>
</protein>
<reference evidence="2 3" key="1">
    <citation type="submission" date="2019-03" db="EMBL/GenBank/DDBJ databases">
        <title>Draft genome sequences of novel Actinobacteria.</title>
        <authorList>
            <person name="Sahin N."/>
            <person name="Ay H."/>
            <person name="Saygin H."/>
        </authorList>
    </citation>
    <scope>NUCLEOTIDE SEQUENCE [LARGE SCALE GENOMIC DNA]</scope>
    <source>
        <strain evidence="2 3">KC310</strain>
    </source>
</reference>
<dbReference type="EMBL" id="SMKO01000056">
    <property type="protein sequence ID" value="TDD03273.1"/>
    <property type="molecule type" value="Genomic_DNA"/>
</dbReference>
<dbReference type="RefSeq" id="WP_132597020.1">
    <property type="nucleotide sequence ID" value="NZ_SMKO01000056.1"/>
</dbReference>
<accession>A0A4R4VK66</accession>